<feature type="region of interest" description="Disordered" evidence="1">
    <location>
        <begin position="1"/>
        <end position="23"/>
    </location>
</feature>
<evidence type="ECO:0000313" key="3">
    <source>
        <dbReference type="Proteomes" id="UP000239549"/>
    </source>
</evidence>
<dbReference type="Pfam" id="PF11553">
    <property type="entry name" value="DUF3231"/>
    <property type="match status" value="2"/>
</dbReference>
<protein>
    <recommendedName>
        <fullName evidence="4">DUF3231 family protein</fullName>
    </recommendedName>
</protein>
<accession>A0A2L2XCE7</accession>
<dbReference type="OrthoDB" id="1675670at2"/>
<dbReference type="AlphaFoldDB" id="A0A2L2XCE7"/>
<organism evidence="2 3">
    <name type="scientific">Desulfocucumis palustris</name>
    <dbReference type="NCBI Taxonomy" id="1898651"/>
    <lineage>
        <taxon>Bacteria</taxon>
        <taxon>Bacillati</taxon>
        <taxon>Bacillota</taxon>
        <taxon>Clostridia</taxon>
        <taxon>Eubacteriales</taxon>
        <taxon>Desulfocucumaceae</taxon>
        <taxon>Desulfocucumis</taxon>
    </lineage>
</organism>
<feature type="compositionally biased region" description="Polar residues" evidence="1">
    <location>
        <begin position="1"/>
        <end position="12"/>
    </location>
</feature>
<proteinExistence type="predicted"/>
<dbReference type="Gene3D" id="1.20.1260.10">
    <property type="match status" value="2"/>
</dbReference>
<evidence type="ECO:0000313" key="2">
    <source>
        <dbReference type="EMBL" id="GBF33905.1"/>
    </source>
</evidence>
<evidence type="ECO:0000256" key="1">
    <source>
        <dbReference type="SAM" id="MobiDB-lite"/>
    </source>
</evidence>
<dbReference type="InterPro" id="IPR012347">
    <property type="entry name" value="Ferritin-like"/>
</dbReference>
<dbReference type="RefSeq" id="WP_104372228.1">
    <property type="nucleotide sequence ID" value="NZ_BFAV01000124.1"/>
</dbReference>
<keyword evidence="3" id="KW-1185">Reference proteome</keyword>
<comment type="caution">
    <text evidence="2">The sequence shown here is derived from an EMBL/GenBank/DDBJ whole genome shotgun (WGS) entry which is preliminary data.</text>
</comment>
<dbReference type="Proteomes" id="UP000239549">
    <property type="component" value="Unassembled WGS sequence"/>
</dbReference>
<sequence>MVDIITESSQQAMPAADKTGPDERLSSSELANLWSLYLAITLRSCIVEYYLKKVEDMEIRQLLEHSQRAGRERLKWLSELYAGEDHPIPHGFKEDEEVNPDAPRLFTDLLILSHLQDMVKIRIDGYSTAVVMASRHDVSAFLSESLTEEVDLYNRIVSVMKSKGIYSRPPYIPLPEKVDFVTSQSFFRGYLGKRRPLTSIEVSHVFSGLERNAIRKSLFTGFANVATLEDVRKYMERGLEISAKHIEIFSSILIKNDLPVSMSWDSGIVESKVPPFSDRLMMGAIGTTNVELFSTYGKSLSIVGLPELGIDFMRLMAETMKYAKDGIEIVIGHGWLEEPPQVKGKETIDKKLH</sequence>
<dbReference type="EMBL" id="BFAV01000124">
    <property type="protein sequence ID" value="GBF33905.1"/>
    <property type="molecule type" value="Genomic_DNA"/>
</dbReference>
<evidence type="ECO:0008006" key="4">
    <source>
        <dbReference type="Google" id="ProtNLM"/>
    </source>
</evidence>
<reference evidence="3" key="1">
    <citation type="submission" date="2018-02" db="EMBL/GenBank/DDBJ databases">
        <title>Genome sequence of Desulfocucumis palustris strain NAW-5.</title>
        <authorList>
            <person name="Watanabe M."/>
            <person name="Kojima H."/>
            <person name="Fukui M."/>
        </authorList>
    </citation>
    <scope>NUCLEOTIDE SEQUENCE [LARGE SCALE GENOMIC DNA]</scope>
    <source>
        <strain evidence="3">NAW-5</strain>
    </source>
</reference>
<gene>
    <name evidence="2" type="ORF">DCCM_3016</name>
</gene>
<dbReference type="InterPro" id="IPR021617">
    <property type="entry name" value="DUF3231"/>
</dbReference>
<name>A0A2L2XCE7_9FIRM</name>